<reference evidence="2 3" key="1">
    <citation type="journal article" date="2012" name="Science">
        <title>The Paleozoic origin of enzymatic lignin decomposition reconstructed from 31 fungal genomes.</title>
        <authorList>
            <person name="Floudas D."/>
            <person name="Binder M."/>
            <person name="Riley R."/>
            <person name="Barry K."/>
            <person name="Blanchette R.A."/>
            <person name="Henrissat B."/>
            <person name="Martinez A.T."/>
            <person name="Otillar R."/>
            <person name="Spatafora J.W."/>
            <person name="Yadav J.S."/>
            <person name="Aerts A."/>
            <person name="Benoit I."/>
            <person name="Boyd A."/>
            <person name="Carlson A."/>
            <person name="Copeland A."/>
            <person name="Coutinho P.M."/>
            <person name="de Vries R.P."/>
            <person name="Ferreira P."/>
            <person name="Findley K."/>
            <person name="Foster B."/>
            <person name="Gaskell J."/>
            <person name="Glotzer D."/>
            <person name="Gorecki P."/>
            <person name="Heitman J."/>
            <person name="Hesse C."/>
            <person name="Hori C."/>
            <person name="Igarashi K."/>
            <person name="Jurgens J.A."/>
            <person name="Kallen N."/>
            <person name="Kersten P."/>
            <person name="Kohler A."/>
            <person name="Kuees U."/>
            <person name="Kumar T.K.A."/>
            <person name="Kuo A."/>
            <person name="LaButti K."/>
            <person name="Larrondo L.F."/>
            <person name="Lindquist E."/>
            <person name="Ling A."/>
            <person name="Lombard V."/>
            <person name="Lucas S."/>
            <person name="Lundell T."/>
            <person name="Martin R."/>
            <person name="McLaughlin D.J."/>
            <person name="Morgenstern I."/>
            <person name="Morin E."/>
            <person name="Murat C."/>
            <person name="Nagy L.G."/>
            <person name="Nolan M."/>
            <person name="Ohm R.A."/>
            <person name="Patyshakuliyeva A."/>
            <person name="Rokas A."/>
            <person name="Ruiz-Duenas F.J."/>
            <person name="Sabat G."/>
            <person name="Salamov A."/>
            <person name="Samejima M."/>
            <person name="Schmutz J."/>
            <person name="Slot J.C."/>
            <person name="St John F."/>
            <person name="Stenlid J."/>
            <person name="Sun H."/>
            <person name="Sun S."/>
            <person name="Syed K."/>
            <person name="Tsang A."/>
            <person name="Wiebenga A."/>
            <person name="Young D."/>
            <person name="Pisabarro A."/>
            <person name="Eastwood D.C."/>
            <person name="Martin F."/>
            <person name="Cullen D."/>
            <person name="Grigoriev I.V."/>
            <person name="Hibbett D.S."/>
        </authorList>
    </citation>
    <scope>NUCLEOTIDE SEQUENCE</scope>
    <source>
        <strain evidence="3">FP-58527</strain>
    </source>
</reference>
<protein>
    <submittedName>
        <fullName evidence="2">Uncharacterized protein</fullName>
    </submittedName>
</protein>
<evidence type="ECO:0000313" key="2">
    <source>
        <dbReference type="EMBL" id="EPS99840.1"/>
    </source>
</evidence>
<accession>S8FEB2</accession>
<organism evidence="2 3">
    <name type="scientific">Fomitopsis schrenkii</name>
    <name type="common">Brown rot fungus</name>
    <dbReference type="NCBI Taxonomy" id="2126942"/>
    <lineage>
        <taxon>Eukaryota</taxon>
        <taxon>Fungi</taxon>
        <taxon>Dikarya</taxon>
        <taxon>Basidiomycota</taxon>
        <taxon>Agaricomycotina</taxon>
        <taxon>Agaricomycetes</taxon>
        <taxon>Polyporales</taxon>
        <taxon>Fomitopsis</taxon>
    </lineage>
</organism>
<feature type="region of interest" description="Disordered" evidence="1">
    <location>
        <begin position="221"/>
        <end position="265"/>
    </location>
</feature>
<sequence length="265" mass="29689">MFTGPEDVRNYESGIQQLLEESPELFGTLTETQRKHFFLHHKIYGQANPHPEDWPERLWQAVDLTGWEDLMSQGPADFQALHKLWTKPPSRSKKIEAKVPSQYLPKMGNLALYLLCADLSYTCAVAKPSIELLGEMIAKLNSGAVNGLQTLGLVSADLAGKDLKDSVQAKFVWLFRELSGRLSEEEKGSMGFDGVVLEHTLCKVGRFLGESTYGNWGFRKLKKKRKAAEVEDDEGDDDEDNEEGPSSKKKKKKAGSKKGKERATE</sequence>
<dbReference type="OrthoDB" id="2757425at2759"/>
<proteinExistence type="predicted"/>
<dbReference type="Proteomes" id="UP000015241">
    <property type="component" value="Unassembled WGS sequence"/>
</dbReference>
<dbReference type="InParanoid" id="S8FEB2"/>
<evidence type="ECO:0000313" key="3">
    <source>
        <dbReference type="Proteomes" id="UP000015241"/>
    </source>
</evidence>
<feature type="compositionally biased region" description="Acidic residues" evidence="1">
    <location>
        <begin position="230"/>
        <end position="243"/>
    </location>
</feature>
<feature type="compositionally biased region" description="Basic residues" evidence="1">
    <location>
        <begin position="247"/>
        <end position="265"/>
    </location>
</feature>
<evidence type="ECO:0000256" key="1">
    <source>
        <dbReference type="SAM" id="MobiDB-lite"/>
    </source>
</evidence>
<gene>
    <name evidence="2" type="ORF">FOMPIDRAFT_85638</name>
</gene>
<keyword evidence="3" id="KW-1185">Reference proteome</keyword>
<dbReference type="AlphaFoldDB" id="S8FEB2"/>
<dbReference type="HOGENOM" id="CLU_091762_0_0_1"/>
<dbReference type="EMBL" id="KE504153">
    <property type="protein sequence ID" value="EPS99840.1"/>
    <property type="molecule type" value="Genomic_DNA"/>
</dbReference>
<name>S8FEB2_FOMSC</name>